<organism evidence="1">
    <name type="scientific">human gut metagenome</name>
    <dbReference type="NCBI Taxonomy" id="408170"/>
    <lineage>
        <taxon>unclassified sequences</taxon>
        <taxon>metagenomes</taxon>
        <taxon>organismal metagenomes</taxon>
    </lineage>
</organism>
<gene>
    <name evidence="1" type="ORF">OBE_17163</name>
</gene>
<dbReference type="InterPro" id="IPR025942">
    <property type="entry name" value="SpoVIF"/>
</dbReference>
<evidence type="ECO:0008006" key="2">
    <source>
        <dbReference type="Google" id="ProtNLM"/>
    </source>
</evidence>
<accession>K1RHQ4</accession>
<evidence type="ECO:0000313" key="1">
    <source>
        <dbReference type="EMBL" id="EKC45008.1"/>
    </source>
</evidence>
<comment type="caution">
    <text evidence="1">The sequence shown here is derived from an EMBL/GenBank/DDBJ whole genome shotgun (WGS) entry which is preliminary data.</text>
</comment>
<dbReference type="Pfam" id="PF14069">
    <property type="entry name" value="SpoVIF"/>
    <property type="match status" value="1"/>
</dbReference>
<dbReference type="AlphaFoldDB" id="K1RHQ4"/>
<reference evidence="1" key="1">
    <citation type="journal article" date="2013" name="Environ. Microbiol.">
        <title>Microbiota from the distal guts of lean and obese adolescents exhibit partial functional redundancy besides clear differences in community structure.</title>
        <authorList>
            <person name="Ferrer M."/>
            <person name="Ruiz A."/>
            <person name="Lanza F."/>
            <person name="Haange S.B."/>
            <person name="Oberbach A."/>
            <person name="Till H."/>
            <person name="Bargiela R."/>
            <person name="Campoy C."/>
            <person name="Segura M.T."/>
            <person name="Richter M."/>
            <person name="von Bergen M."/>
            <person name="Seifert J."/>
            <person name="Suarez A."/>
        </authorList>
    </citation>
    <scope>NUCLEOTIDE SEQUENCE</scope>
</reference>
<dbReference type="EMBL" id="AJWZ01011491">
    <property type="protein sequence ID" value="EKC45008.1"/>
    <property type="molecule type" value="Genomic_DNA"/>
</dbReference>
<protein>
    <recommendedName>
        <fullName evidence="2">Stage VI sporulation protein F</fullName>
    </recommendedName>
</protein>
<sequence>MFGDSFFKRVENKTNVDKNTILSLAKKIQDGNMKDEKTLREVVSEISNLTGREVSKEKEDKIINTIINDNVPNDIDKMF</sequence>
<proteinExistence type="predicted"/>
<name>K1RHQ4_9ZZZZ</name>